<protein>
    <submittedName>
        <fullName evidence="2">Uncharacterized protein</fullName>
    </submittedName>
</protein>
<comment type="caution">
    <text evidence="2">The sequence shown here is derived from an EMBL/GenBank/DDBJ whole genome shotgun (WGS) entry which is preliminary data.</text>
</comment>
<accession>A0A1R3KI32</accession>
<sequence length="54" mass="6467">MDVYTFRTSSLFDLEKNDEELRTNLDLLEKAKEVAQLRQANRAQQVSQYYNQRV</sequence>
<gene>
    <name evidence="2" type="ORF">COLO4_07962</name>
</gene>
<feature type="coiled-coil region" evidence="1">
    <location>
        <begin position="11"/>
        <end position="38"/>
    </location>
</feature>
<reference evidence="3" key="1">
    <citation type="submission" date="2013-09" db="EMBL/GenBank/DDBJ databases">
        <title>Corchorus olitorius genome sequencing.</title>
        <authorList>
            <person name="Alam M."/>
            <person name="Haque M.S."/>
            <person name="Islam M.S."/>
            <person name="Emdad E.M."/>
            <person name="Islam M.M."/>
            <person name="Ahmed B."/>
            <person name="Halim A."/>
            <person name="Hossen Q.M.M."/>
            <person name="Hossain M.Z."/>
            <person name="Ahmed R."/>
            <person name="Khan M.M."/>
            <person name="Islam R."/>
            <person name="Rashid M.M."/>
            <person name="Khan S.A."/>
            <person name="Rahman M.S."/>
            <person name="Alam M."/>
            <person name="Yahiya A.S."/>
            <person name="Khan M.S."/>
            <person name="Azam M.S."/>
            <person name="Haque T."/>
            <person name="Lashkar M.Z.H."/>
            <person name="Akhand A.I."/>
            <person name="Morshed G."/>
            <person name="Roy S."/>
            <person name="Uddin K.S."/>
            <person name="Rabeya T."/>
            <person name="Hossain A.S."/>
            <person name="Chowdhury A."/>
            <person name="Snigdha A.R."/>
            <person name="Mortoza M.S."/>
            <person name="Matin S.A."/>
            <person name="Hoque S.M.E."/>
            <person name="Islam M.K."/>
            <person name="Roy D.K."/>
            <person name="Haider R."/>
            <person name="Moosa M.M."/>
            <person name="Elias S.M."/>
            <person name="Hasan A.M."/>
            <person name="Jahan S."/>
            <person name="Shafiuddin M."/>
            <person name="Mahmood N."/>
            <person name="Shommy N.S."/>
        </authorList>
    </citation>
    <scope>NUCLEOTIDE SEQUENCE [LARGE SCALE GENOMIC DNA]</scope>
    <source>
        <strain evidence="3">cv. O-4</strain>
    </source>
</reference>
<organism evidence="2 3">
    <name type="scientific">Corchorus olitorius</name>
    <dbReference type="NCBI Taxonomy" id="93759"/>
    <lineage>
        <taxon>Eukaryota</taxon>
        <taxon>Viridiplantae</taxon>
        <taxon>Streptophyta</taxon>
        <taxon>Embryophyta</taxon>
        <taxon>Tracheophyta</taxon>
        <taxon>Spermatophyta</taxon>
        <taxon>Magnoliopsida</taxon>
        <taxon>eudicotyledons</taxon>
        <taxon>Gunneridae</taxon>
        <taxon>Pentapetalae</taxon>
        <taxon>rosids</taxon>
        <taxon>malvids</taxon>
        <taxon>Malvales</taxon>
        <taxon>Malvaceae</taxon>
        <taxon>Grewioideae</taxon>
        <taxon>Apeibeae</taxon>
        <taxon>Corchorus</taxon>
    </lineage>
</organism>
<dbReference type="Proteomes" id="UP000187203">
    <property type="component" value="Unassembled WGS sequence"/>
</dbReference>
<dbReference type="AlphaFoldDB" id="A0A1R3KI32"/>
<evidence type="ECO:0000313" key="2">
    <source>
        <dbReference type="EMBL" id="OMP06704.1"/>
    </source>
</evidence>
<name>A0A1R3KI32_9ROSI</name>
<evidence type="ECO:0000313" key="3">
    <source>
        <dbReference type="Proteomes" id="UP000187203"/>
    </source>
</evidence>
<dbReference type="EMBL" id="AWUE01013524">
    <property type="protein sequence ID" value="OMP06704.1"/>
    <property type="molecule type" value="Genomic_DNA"/>
</dbReference>
<keyword evidence="3" id="KW-1185">Reference proteome</keyword>
<proteinExistence type="predicted"/>
<keyword evidence="1" id="KW-0175">Coiled coil</keyword>
<evidence type="ECO:0000256" key="1">
    <source>
        <dbReference type="SAM" id="Coils"/>
    </source>
</evidence>